<dbReference type="Gene3D" id="1.10.10.60">
    <property type="entry name" value="Homeodomain-like"/>
    <property type="match status" value="1"/>
</dbReference>
<dbReference type="PRINTS" id="PR00032">
    <property type="entry name" value="HTHARAC"/>
</dbReference>
<keyword evidence="3" id="KW-0804">Transcription</keyword>
<reference evidence="5 6" key="2">
    <citation type="journal article" date="2022" name="Mar. Drugs">
        <title>Bioassay-Guided Fractionation Leads to the Detection of Cholic Acid Generated by the Rare Thalassomonas sp.</title>
        <authorList>
            <person name="Pheiffer F."/>
            <person name="Schneider Y.K."/>
            <person name="Hansen E.H."/>
            <person name="Andersen J.H."/>
            <person name="Isaksson J."/>
            <person name="Busche T."/>
            <person name="R C."/>
            <person name="Kalinowski J."/>
            <person name="Zyl L.V."/>
            <person name="Trindade M."/>
        </authorList>
    </citation>
    <scope>NUCLEOTIDE SEQUENCE [LARGE SCALE GENOMIC DNA]</scope>
    <source>
        <strain evidence="5 6">A5K-106</strain>
    </source>
</reference>
<dbReference type="SMART" id="SM00342">
    <property type="entry name" value="HTH_ARAC"/>
    <property type="match status" value="1"/>
</dbReference>
<organism evidence="5 6">
    <name type="scientific">Thalassomonas actiniarum</name>
    <dbReference type="NCBI Taxonomy" id="485447"/>
    <lineage>
        <taxon>Bacteria</taxon>
        <taxon>Pseudomonadati</taxon>
        <taxon>Pseudomonadota</taxon>
        <taxon>Gammaproteobacteria</taxon>
        <taxon>Alteromonadales</taxon>
        <taxon>Colwelliaceae</taxon>
        <taxon>Thalassomonas</taxon>
    </lineage>
</organism>
<dbReference type="InterPro" id="IPR050204">
    <property type="entry name" value="AraC_XylS_family_regulators"/>
</dbReference>
<evidence type="ECO:0000256" key="1">
    <source>
        <dbReference type="ARBA" id="ARBA00023015"/>
    </source>
</evidence>
<dbReference type="Proteomes" id="UP000032568">
    <property type="component" value="Chromosome"/>
</dbReference>
<dbReference type="PROSITE" id="PS00041">
    <property type="entry name" value="HTH_ARAC_FAMILY_1"/>
    <property type="match status" value="1"/>
</dbReference>
<dbReference type="PANTHER" id="PTHR46796">
    <property type="entry name" value="HTH-TYPE TRANSCRIPTIONAL ACTIVATOR RHAS-RELATED"/>
    <property type="match status" value="1"/>
</dbReference>
<evidence type="ECO:0000259" key="4">
    <source>
        <dbReference type="PROSITE" id="PS01124"/>
    </source>
</evidence>
<evidence type="ECO:0000313" key="6">
    <source>
        <dbReference type="Proteomes" id="UP000032568"/>
    </source>
</evidence>
<dbReference type="InterPro" id="IPR018060">
    <property type="entry name" value="HTH_AraC"/>
</dbReference>
<protein>
    <submittedName>
        <fullName evidence="5">AraC family transcriptional regulator</fullName>
    </submittedName>
</protein>
<dbReference type="KEGG" id="tact:SG35_012025"/>
<dbReference type="EMBL" id="CP059735">
    <property type="protein sequence ID" value="WDE01294.1"/>
    <property type="molecule type" value="Genomic_DNA"/>
</dbReference>
<accession>A0AAE9YVV1</accession>
<keyword evidence="2" id="KW-0238">DNA-binding</keyword>
<gene>
    <name evidence="5" type="ORF">SG35_012025</name>
</gene>
<dbReference type="InterPro" id="IPR018062">
    <property type="entry name" value="HTH_AraC-typ_CS"/>
</dbReference>
<proteinExistence type="predicted"/>
<evidence type="ECO:0000313" key="5">
    <source>
        <dbReference type="EMBL" id="WDE01294.1"/>
    </source>
</evidence>
<dbReference type="AlphaFoldDB" id="A0AAE9YVV1"/>
<keyword evidence="1" id="KW-0805">Transcription regulation</keyword>
<evidence type="ECO:0000256" key="3">
    <source>
        <dbReference type="ARBA" id="ARBA00023163"/>
    </source>
</evidence>
<dbReference type="SUPFAM" id="SSF46689">
    <property type="entry name" value="Homeodomain-like"/>
    <property type="match status" value="2"/>
</dbReference>
<name>A0AAE9YVV1_9GAMM</name>
<dbReference type="InterPro" id="IPR009057">
    <property type="entry name" value="Homeodomain-like_sf"/>
</dbReference>
<dbReference type="InterPro" id="IPR009594">
    <property type="entry name" value="Tscrpt_reg_HTH_AraC_N"/>
</dbReference>
<feature type="domain" description="HTH araC/xylS-type" evidence="4">
    <location>
        <begin position="199"/>
        <end position="296"/>
    </location>
</feature>
<evidence type="ECO:0000256" key="2">
    <source>
        <dbReference type="ARBA" id="ARBA00023125"/>
    </source>
</evidence>
<dbReference type="GO" id="GO:0003700">
    <property type="term" value="F:DNA-binding transcription factor activity"/>
    <property type="evidence" value="ECO:0007669"/>
    <property type="project" value="InterPro"/>
</dbReference>
<dbReference type="PROSITE" id="PS01124">
    <property type="entry name" value="HTH_ARAC_FAMILY_2"/>
    <property type="match status" value="1"/>
</dbReference>
<dbReference type="Pfam" id="PF06719">
    <property type="entry name" value="AraC_N"/>
    <property type="match status" value="1"/>
</dbReference>
<dbReference type="GO" id="GO:0043565">
    <property type="term" value="F:sequence-specific DNA binding"/>
    <property type="evidence" value="ECO:0007669"/>
    <property type="project" value="InterPro"/>
</dbReference>
<dbReference type="Pfam" id="PF12833">
    <property type="entry name" value="HTH_18"/>
    <property type="match status" value="1"/>
</dbReference>
<dbReference type="RefSeq" id="WP_044831302.1">
    <property type="nucleotide sequence ID" value="NZ_CP059735.1"/>
</dbReference>
<dbReference type="InterPro" id="IPR020449">
    <property type="entry name" value="Tscrpt_reg_AraC-type_HTH"/>
</dbReference>
<sequence length="300" mass="34266">MITEKCKANPQVLVENKITFAGPQSELSIYDTYEAATRVPLKSDQLLFCAMVSGKKIMHSDDGAFQRPFLPHESFVMTPDSAVEIDFPGARLDRPTRCLAIEISKERISEIAGQLDRTCPKVRGLEPWHYRHDLIHLHHSSQTQALLERMLGIYSENHPDRSYMIDLAVSELTIRLLREQSRELLLSFASSEPDFNGINAVIQHITTHLTEELDIDALSRIACMSRSKFFSEFKNHLGCSPVAFQQQTRIRQAANLIKSGKQITKVCFELGFGNASHFSRRFKQYFGLSPRQYRSRHVNL</sequence>
<reference evidence="5 6" key="1">
    <citation type="journal article" date="2015" name="Genome Announc.">
        <title>Draft Genome Sequences of Marine Isolates of Thalassomonas viridans and Thalassomonas actiniarum.</title>
        <authorList>
            <person name="Olonade I."/>
            <person name="van Zyl L.J."/>
            <person name="Trindade M."/>
        </authorList>
    </citation>
    <scope>NUCLEOTIDE SEQUENCE [LARGE SCALE GENOMIC DNA]</scope>
    <source>
        <strain evidence="5 6">A5K-106</strain>
    </source>
</reference>
<keyword evidence="6" id="KW-1185">Reference proteome</keyword>